<comment type="caution">
    <text evidence="1">The sequence shown here is derived from an EMBL/GenBank/DDBJ whole genome shotgun (WGS) entry which is preliminary data.</text>
</comment>
<gene>
    <name evidence="1" type="ORF">ALEPTO_LOCUS12104</name>
</gene>
<name>A0A9N9I189_9GLOM</name>
<organism evidence="1 2">
    <name type="scientific">Ambispora leptoticha</name>
    <dbReference type="NCBI Taxonomy" id="144679"/>
    <lineage>
        <taxon>Eukaryota</taxon>
        <taxon>Fungi</taxon>
        <taxon>Fungi incertae sedis</taxon>
        <taxon>Mucoromycota</taxon>
        <taxon>Glomeromycotina</taxon>
        <taxon>Glomeromycetes</taxon>
        <taxon>Archaeosporales</taxon>
        <taxon>Ambisporaceae</taxon>
        <taxon>Ambispora</taxon>
    </lineage>
</organism>
<keyword evidence="2" id="KW-1185">Reference proteome</keyword>
<sequence length="114" mass="13521">LLFEEFINDQAWDEVLLKDLLDTNQKQPLDYNQSIKKKRKNKKIIIVDQIIEELKIECETSEERSSPFGNENNLSTVIRIINQIHCIGKQKRYRAQIDRLEAAFYLGKLKKENE</sequence>
<reference evidence="1" key="1">
    <citation type="submission" date="2021-06" db="EMBL/GenBank/DDBJ databases">
        <authorList>
            <person name="Kallberg Y."/>
            <person name="Tangrot J."/>
            <person name="Rosling A."/>
        </authorList>
    </citation>
    <scope>NUCLEOTIDE SEQUENCE</scope>
    <source>
        <strain evidence="1">FL130A</strain>
    </source>
</reference>
<proteinExistence type="predicted"/>
<feature type="non-terminal residue" evidence="1">
    <location>
        <position position="1"/>
    </location>
</feature>
<accession>A0A9N9I189</accession>
<dbReference type="Proteomes" id="UP000789508">
    <property type="component" value="Unassembled WGS sequence"/>
</dbReference>
<evidence type="ECO:0000313" key="1">
    <source>
        <dbReference type="EMBL" id="CAG8716746.1"/>
    </source>
</evidence>
<dbReference type="AlphaFoldDB" id="A0A9N9I189"/>
<evidence type="ECO:0000313" key="2">
    <source>
        <dbReference type="Proteomes" id="UP000789508"/>
    </source>
</evidence>
<dbReference type="EMBL" id="CAJVPS010024573">
    <property type="protein sequence ID" value="CAG8716746.1"/>
    <property type="molecule type" value="Genomic_DNA"/>
</dbReference>
<protein>
    <submittedName>
        <fullName evidence="1">12631_t:CDS:1</fullName>
    </submittedName>
</protein>